<dbReference type="Gene3D" id="3.40.50.10540">
    <property type="entry name" value="Crotonobetainyl-coa:carnitine coa-transferase, domain 1"/>
    <property type="match status" value="1"/>
</dbReference>
<dbReference type="Gene3D" id="3.30.1540.10">
    <property type="entry name" value="formyl-coa transferase, domain 3"/>
    <property type="match status" value="1"/>
</dbReference>
<dbReference type="Proteomes" id="UP001163687">
    <property type="component" value="Chromosome"/>
</dbReference>
<dbReference type="PANTHER" id="PTHR48207">
    <property type="entry name" value="SUCCINATE--HYDROXYMETHYLGLUTARATE COA-TRANSFERASE"/>
    <property type="match status" value="1"/>
</dbReference>
<reference evidence="2" key="1">
    <citation type="submission" date="2022-03" db="EMBL/GenBank/DDBJ databases">
        <title>Complete genome sequence of Caldinitratiruptor microaerophilus.</title>
        <authorList>
            <person name="Mukaiyama R."/>
            <person name="Nishiyama T."/>
            <person name="Ueda K."/>
        </authorList>
    </citation>
    <scope>NUCLEOTIDE SEQUENCE</scope>
    <source>
        <strain evidence="2">JCM 16183</strain>
    </source>
</reference>
<evidence type="ECO:0000313" key="3">
    <source>
        <dbReference type="Proteomes" id="UP001163687"/>
    </source>
</evidence>
<dbReference type="InterPro" id="IPR023606">
    <property type="entry name" value="CoA-Trfase_III_dom_1_sf"/>
</dbReference>
<dbReference type="AlphaFoldDB" id="A0AA35CI54"/>
<dbReference type="InterPro" id="IPR050483">
    <property type="entry name" value="CoA-transferase_III_domain"/>
</dbReference>
<dbReference type="GO" id="GO:0008410">
    <property type="term" value="F:CoA-transferase activity"/>
    <property type="evidence" value="ECO:0007669"/>
    <property type="project" value="TreeGrafter"/>
</dbReference>
<dbReference type="KEGG" id="cmic:caldi_05800"/>
<dbReference type="RefSeq" id="WP_264843614.1">
    <property type="nucleotide sequence ID" value="NZ_AP025628.1"/>
</dbReference>
<dbReference type="InterPro" id="IPR003673">
    <property type="entry name" value="CoA-Trfase_fam_III"/>
</dbReference>
<dbReference type="PANTHER" id="PTHR48207:SF3">
    <property type="entry name" value="SUCCINATE--HYDROXYMETHYLGLUTARATE COA-TRANSFERASE"/>
    <property type="match status" value="1"/>
</dbReference>
<proteinExistence type="predicted"/>
<dbReference type="EMBL" id="AP025628">
    <property type="protein sequence ID" value="BDG59490.1"/>
    <property type="molecule type" value="Genomic_DNA"/>
</dbReference>
<evidence type="ECO:0000256" key="1">
    <source>
        <dbReference type="ARBA" id="ARBA00022679"/>
    </source>
</evidence>
<keyword evidence="1 2" id="KW-0808">Transferase</keyword>
<accession>A0AA35CI54</accession>
<protein>
    <submittedName>
        <fullName evidence="2">CoA transferase</fullName>
    </submittedName>
</protein>
<sequence>MPGALAGLRVLDLSRVLAGPFCCMMLGDHGADVIKVEPPAGDETRAYGPPFAGGESAYYLALNRNKRGIVLDLARPEAREVVRRLVRTSDVVVENFKAGTLERWGLGYDTLRELNPRVILCSISGFGRSGPYANLPGYDAAVQAMAGLMSLNGEPGGQPLKIGIPVADLATGLFAFSAILLALYHRAQTGLGQHVEASLLETAVALAHPGHTNYLHSGKVPERVGNSHPSISPYDLLPTADRPIYLAIGNDRMFRKFAELIGRPDLADDPRFRTNPDRVANRRELLPILGEALRGRPAMDWCRAFWEAGIPAGPVNTLDEVFRDPQVLHREMLQEVPHPTAGTYRAVGIPVKLHGTPGQIRRPPPLLGEHTVEVLAELGYRQGEIDELLASGAAVQRPAAVG</sequence>
<organism evidence="2 3">
    <name type="scientific">Caldinitratiruptor microaerophilus</name>
    <dbReference type="NCBI Taxonomy" id="671077"/>
    <lineage>
        <taxon>Bacteria</taxon>
        <taxon>Bacillati</taxon>
        <taxon>Bacillota</taxon>
        <taxon>Clostridia</taxon>
        <taxon>Eubacteriales</taxon>
        <taxon>Symbiobacteriaceae</taxon>
        <taxon>Caldinitratiruptor</taxon>
    </lineage>
</organism>
<dbReference type="SUPFAM" id="SSF89796">
    <property type="entry name" value="CoA-transferase family III (CaiB/BaiF)"/>
    <property type="match status" value="1"/>
</dbReference>
<dbReference type="InterPro" id="IPR044855">
    <property type="entry name" value="CoA-Trfase_III_dom3_sf"/>
</dbReference>
<evidence type="ECO:0000313" key="2">
    <source>
        <dbReference type="EMBL" id="BDG59490.1"/>
    </source>
</evidence>
<name>A0AA35CI54_9FIRM</name>
<dbReference type="Pfam" id="PF02515">
    <property type="entry name" value="CoA_transf_3"/>
    <property type="match status" value="1"/>
</dbReference>
<gene>
    <name evidence="2" type="ORF">caldi_05800</name>
</gene>
<keyword evidence="3" id="KW-1185">Reference proteome</keyword>